<evidence type="ECO:0000256" key="2">
    <source>
        <dbReference type="ARBA" id="ARBA00022801"/>
    </source>
</evidence>
<dbReference type="InterPro" id="IPR051923">
    <property type="entry name" value="Glycosyl_Hydrolase_39"/>
</dbReference>
<dbReference type="GO" id="GO:0003940">
    <property type="term" value="F:L-iduronidase activity"/>
    <property type="evidence" value="ECO:0007669"/>
    <property type="project" value="TreeGrafter"/>
</dbReference>
<dbReference type="PRINTS" id="PR00745">
    <property type="entry name" value="GLHYDRLASE39"/>
</dbReference>
<dbReference type="InterPro" id="IPR017853">
    <property type="entry name" value="GH"/>
</dbReference>
<dbReference type="SUPFAM" id="SSF51011">
    <property type="entry name" value="Glycosyl hydrolase domain"/>
    <property type="match status" value="1"/>
</dbReference>
<sequence length="599" mass="65997">MCFGGAIWEGSQGLLMRQACPHWKPSDPLPAHLPVLLTSQDPKPELTAGCCIALSSRRGALLVPLPGLGLTTEHQLPGPAPNTRGSAGHGLSYNFTHLDRYLDLLRENQLLPGFELMGSPSGHFIDFEDKQQVFEWKNLVSLLARRYIGGQGACPGGTGWALLGRLSPRTTQATLLEFSVMKPLSQDLLMVEGGQAGPAPGEALLSQEGHSAARYGLKHVSKWNFETWNEPDHHDFDNVSMTLQGFLNYYDACSEVRATAQGAGSSIRILEQEVAVVGQIQRLFPKFTDTPIYNDEADPLVGWSLPQPWRADVTYAAMVVKVIAQHQNLLVANTSSAVRYALLSNDNAFLSYHPHPFSQRTLTARFQVNNTRPPHVQLLRKPVLTAMALLALLDGEQLWAEVSQAGMVLDSNHTVGVLASTHRPTGPADTWRATVLVYASNDTHAHANRSVTLTLRLHGVPPGPGLVFVTFYMDNWSCSPHREWQRLGRPVFPSVEQFQRMRAAEVTRLRALPLTRGQLLLVWSDVRVGSKCLWTYEIQFSPDGGAYAPISRKPSTFNLFVFSPDGAVVSGSYRVRAVDYWARPGPFSSSVQYLEVPAP</sequence>
<dbReference type="InterPro" id="IPR049166">
    <property type="entry name" value="GH39_cat"/>
</dbReference>
<dbReference type="Gene3D" id="3.20.20.80">
    <property type="entry name" value="Glycosidases"/>
    <property type="match status" value="3"/>
</dbReference>
<dbReference type="InterPro" id="IPR013783">
    <property type="entry name" value="Ig-like_fold"/>
</dbReference>
<name>A0A5N4EH66_CAMDR</name>
<feature type="domain" description="Alpha-L-iduronidase C-terminal" evidence="6">
    <location>
        <begin position="507"/>
        <end position="595"/>
    </location>
</feature>
<evidence type="ECO:0000259" key="6">
    <source>
        <dbReference type="Pfam" id="PF21200"/>
    </source>
</evidence>
<feature type="domain" description="Glycosyl hydrolases family 39 N-terminal catalytic" evidence="5">
    <location>
        <begin position="84"/>
        <end position="152"/>
    </location>
</feature>
<dbReference type="EMBL" id="JWIN03000002">
    <property type="protein sequence ID" value="KAB1282695.1"/>
    <property type="molecule type" value="Genomic_DNA"/>
</dbReference>
<evidence type="ECO:0000256" key="4">
    <source>
        <dbReference type="PIRSR" id="PIRSR600514-1"/>
    </source>
</evidence>
<evidence type="ECO:0000313" key="7">
    <source>
        <dbReference type="EMBL" id="KAB1282695.1"/>
    </source>
</evidence>
<feature type="domain" description="Glycosyl hydrolases family 39 N-terminal catalytic" evidence="5">
    <location>
        <begin position="211"/>
        <end position="255"/>
    </location>
</feature>
<keyword evidence="2" id="KW-0378">Hydrolase</keyword>
<proteinExistence type="inferred from homology"/>
<dbReference type="InterPro" id="IPR049165">
    <property type="entry name" value="GH39_as"/>
</dbReference>
<dbReference type="Gene3D" id="2.60.40.10">
    <property type="entry name" value="Immunoglobulins"/>
    <property type="match status" value="1"/>
</dbReference>
<evidence type="ECO:0000259" key="5">
    <source>
        <dbReference type="Pfam" id="PF01229"/>
    </source>
</evidence>
<feature type="domain" description="Glycosyl hydrolases family 39 N-terminal catalytic" evidence="5">
    <location>
        <begin position="260"/>
        <end position="506"/>
    </location>
</feature>
<keyword evidence="8" id="KW-1185">Reference proteome</keyword>
<accession>A0A5N4EH66</accession>
<dbReference type="PANTHER" id="PTHR12631">
    <property type="entry name" value="ALPHA-L-IDURONIDASE"/>
    <property type="match status" value="1"/>
</dbReference>
<dbReference type="AlphaFoldDB" id="A0A5N4EH66"/>
<protein>
    <submittedName>
        <fullName evidence="7">Alpha-L-iduronidase</fullName>
    </submittedName>
</protein>
<organism evidence="7 8">
    <name type="scientific">Camelus dromedarius</name>
    <name type="common">Dromedary</name>
    <name type="synonym">Arabian camel</name>
    <dbReference type="NCBI Taxonomy" id="9838"/>
    <lineage>
        <taxon>Eukaryota</taxon>
        <taxon>Metazoa</taxon>
        <taxon>Chordata</taxon>
        <taxon>Craniata</taxon>
        <taxon>Vertebrata</taxon>
        <taxon>Euteleostomi</taxon>
        <taxon>Mammalia</taxon>
        <taxon>Eutheria</taxon>
        <taxon>Laurasiatheria</taxon>
        <taxon>Artiodactyla</taxon>
        <taxon>Tylopoda</taxon>
        <taxon>Camelidae</taxon>
        <taxon>Camelus</taxon>
    </lineage>
</organism>
<dbReference type="SUPFAM" id="SSF51445">
    <property type="entry name" value="(Trans)glycosidases"/>
    <property type="match status" value="2"/>
</dbReference>
<evidence type="ECO:0000256" key="3">
    <source>
        <dbReference type="ARBA" id="ARBA00023295"/>
    </source>
</evidence>
<dbReference type="InterPro" id="IPR049167">
    <property type="entry name" value="GH39_C"/>
</dbReference>
<dbReference type="GO" id="GO:0005975">
    <property type="term" value="P:carbohydrate metabolic process"/>
    <property type="evidence" value="ECO:0007669"/>
    <property type="project" value="InterPro"/>
</dbReference>
<evidence type="ECO:0000313" key="8">
    <source>
        <dbReference type="Proteomes" id="UP000299084"/>
    </source>
</evidence>
<comment type="caution">
    <text evidence="7">The sequence shown here is derived from an EMBL/GenBank/DDBJ whole genome shotgun (WGS) entry which is preliminary data.</text>
</comment>
<comment type="similarity">
    <text evidence="1">Belongs to the glycosyl hydrolase 39 family.</text>
</comment>
<dbReference type="Proteomes" id="UP000299084">
    <property type="component" value="Unassembled WGS sequence"/>
</dbReference>
<reference evidence="7 8" key="1">
    <citation type="journal article" date="2019" name="Mol. Ecol. Resour.">
        <title>Improving Illumina assemblies with Hi-C and long reads: an example with the North African dromedary.</title>
        <authorList>
            <person name="Elbers J.P."/>
            <person name="Rogers M.F."/>
            <person name="Perelman P.L."/>
            <person name="Proskuryakova A.A."/>
            <person name="Serdyukova N.A."/>
            <person name="Johnson W.E."/>
            <person name="Horin P."/>
            <person name="Corander J."/>
            <person name="Murphy D."/>
            <person name="Burger P.A."/>
        </authorList>
    </citation>
    <scope>NUCLEOTIDE SEQUENCE [LARGE SCALE GENOMIC DNA]</scope>
    <source>
        <strain evidence="7">Drom800</strain>
        <tissue evidence="7">Blood</tissue>
    </source>
</reference>
<keyword evidence="3" id="KW-0326">Glycosidase</keyword>
<gene>
    <name evidence="7" type="ORF">Cadr_000002402</name>
</gene>
<dbReference type="Pfam" id="PF01229">
    <property type="entry name" value="Glyco_hydro_39"/>
    <property type="match status" value="3"/>
</dbReference>
<feature type="active site" description="Proton donor" evidence="4">
    <location>
        <position position="230"/>
    </location>
</feature>
<dbReference type="InterPro" id="IPR000514">
    <property type="entry name" value="Glyco_hydro_39"/>
</dbReference>
<dbReference type="Pfam" id="PF21200">
    <property type="entry name" value="Glyco_hydro_39_C"/>
    <property type="match status" value="1"/>
</dbReference>
<dbReference type="PROSITE" id="PS01027">
    <property type="entry name" value="GLYCOSYL_HYDROL_F39"/>
    <property type="match status" value="1"/>
</dbReference>
<evidence type="ECO:0000256" key="1">
    <source>
        <dbReference type="ARBA" id="ARBA00008875"/>
    </source>
</evidence>
<dbReference type="PANTHER" id="PTHR12631:SF8">
    <property type="entry name" value="ALPHA-L-IDURONIDASE"/>
    <property type="match status" value="1"/>
</dbReference>